<gene>
    <name evidence="1" type="ORF">RR45_GL000133</name>
</gene>
<evidence type="ECO:0000313" key="2">
    <source>
        <dbReference type="Proteomes" id="UP000218979"/>
    </source>
</evidence>
<proteinExistence type="predicted"/>
<protein>
    <submittedName>
        <fullName evidence="1">Uncharacterized protein</fullName>
    </submittedName>
</protein>
<dbReference type="EMBL" id="JXJT01000001">
    <property type="protein sequence ID" value="PCS04814.1"/>
    <property type="molecule type" value="Genomic_DNA"/>
</dbReference>
<organism evidence="1 2">
    <name type="scientific">Pseudolactococcus chungangensis CAU 28 = DSM 22330</name>
    <dbReference type="NCBI Taxonomy" id="1122154"/>
    <lineage>
        <taxon>Bacteria</taxon>
        <taxon>Bacillati</taxon>
        <taxon>Bacillota</taxon>
        <taxon>Bacilli</taxon>
        <taxon>Lactobacillales</taxon>
        <taxon>Streptococcaceae</taxon>
        <taxon>Pseudolactococcus</taxon>
    </lineage>
</organism>
<reference evidence="1 2" key="1">
    <citation type="submission" date="2014-12" db="EMBL/GenBank/DDBJ databases">
        <title>Draft genome sequences of 10 type strains of Lactococcus.</title>
        <authorList>
            <person name="Sun Z."/>
            <person name="Zhong Z."/>
            <person name="Liu W."/>
            <person name="Zhang W."/>
            <person name="Zhang H."/>
        </authorList>
    </citation>
    <scope>NUCLEOTIDE SEQUENCE [LARGE SCALE GENOMIC DNA]</scope>
    <source>
        <strain evidence="1 2">DSM 22330</strain>
    </source>
</reference>
<comment type="caution">
    <text evidence="1">The sequence shown here is derived from an EMBL/GenBank/DDBJ whole genome shotgun (WGS) entry which is preliminary data.</text>
</comment>
<sequence length="50" mass="5894">MSRFMTSSMIHILAQNKGVVNREYSKNSNKILKQEKTLQLQRQTEDKVKI</sequence>
<dbReference type="Proteomes" id="UP000218979">
    <property type="component" value="Unassembled WGS sequence"/>
</dbReference>
<keyword evidence="2" id="KW-1185">Reference proteome</keyword>
<evidence type="ECO:0000313" key="1">
    <source>
        <dbReference type="EMBL" id="PCS04814.1"/>
    </source>
</evidence>
<name>A0ABX4IAD2_9LACT</name>
<accession>A0ABX4IAD2</accession>